<feature type="transmembrane region" description="Helical" evidence="1">
    <location>
        <begin position="107"/>
        <end position="126"/>
    </location>
</feature>
<keyword evidence="1" id="KW-0812">Transmembrane</keyword>
<keyword evidence="1" id="KW-1133">Transmembrane helix</keyword>
<protein>
    <submittedName>
        <fullName evidence="2">Uncharacterized protein</fullName>
    </submittedName>
</protein>
<feature type="transmembrane region" description="Helical" evidence="1">
    <location>
        <begin position="44"/>
        <end position="66"/>
    </location>
</feature>
<keyword evidence="3" id="KW-1185">Reference proteome</keyword>
<keyword evidence="1" id="KW-0472">Membrane</keyword>
<name>A0A136A1N0_9ALTE</name>
<comment type="caution">
    <text evidence="2">The sequence shown here is derived from an EMBL/GenBank/DDBJ whole genome shotgun (WGS) entry which is preliminary data.</text>
</comment>
<evidence type="ECO:0000313" key="3">
    <source>
        <dbReference type="Proteomes" id="UP000070299"/>
    </source>
</evidence>
<proteinExistence type="predicted"/>
<evidence type="ECO:0000256" key="1">
    <source>
        <dbReference type="SAM" id="Phobius"/>
    </source>
</evidence>
<sequence length="136" mass="15657">MDLRMYSKLWVILFGLVPTTILLLLSFIPLGISFTLIFDKTYDFSFPLMFVPIAGFLGYIGMLSILFNFSISKNLRMYFLITGILTISYVALSNIPELNKSTTNFDICFFIYFFLAPFLVAIYHLFKIYMSGKSVT</sequence>
<dbReference type="AlphaFoldDB" id="A0A136A1N0"/>
<dbReference type="EMBL" id="LSNE01000005">
    <property type="protein sequence ID" value="KXI29142.1"/>
    <property type="molecule type" value="Genomic_DNA"/>
</dbReference>
<organism evidence="2 3">
    <name type="scientific">Paraglaciecola hydrolytica</name>
    <dbReference type="NCBI Taxonomy" id="1799789"/>
    <lineage>
        <taxon>Bacteria</taxon>
        <taxon>Pseudomonadati</taxon>
        <taxon>Pseudomonadota</taxon>
        <taxon>Gammaproteobacteria</taxon>
        <taxon>Alteromonadales</taxon>
        <taxon>Alteromonadaceae</taxon>
        <taxon>Paraglaciecola</taxon>
    </lineage>
</organism>
<reference evidence="3" key="1">
    <citation type="submission" date="2016-02" db="EMBL/GenBank/DDBJ databases">
        <authorList>
            <person name="Schultz-Johansen M."/>
            <person name="Glaring M.A."/>
            <person name="Bech P.K."/>
            <person name="Stougaard P."/>
        </authorList>
    </citation>
    <scope>NUCLEOTIDE SEQUENCE [LARGE SCALE GENOMIC DNA]</scope>
    <source>
        <strain evidence="3">S66</strain>
    </source>
</reference>
<dbReference type="RefSeq" id="WP_068376217.1">
    <property type="nucleotide sequence ID" value="NZ_LSNE01000005.1"/>
</dbReference>
<feature type="transmembrane region" description="Helical" evidence="1">
    <location>
        <begin position="12"/>
        <end position="38"/>
    </location>
</feature>
<feature type="transmembrane region" description="Helical" evidence="1">
    <location>
        <begin position="78"/>
        <end position="95"/>
    </location>
</feature>
<evidence type="ECO:0000313" key="2">
    <source>
        <dbReference type="EMBL" id="KXI29142.1"/>
    </source>
</evidence>
<dbReference type="Proteomes" id="UP000070299">
    <property type="component" value="Unassembled WGS sequence"/>
</dbReference>
<accession>A0A136A1N0</accession>
<gene>
    <name evidence="2" type="ORF">AX660_13380</name>
</gene>
<dbReference type="STRING" id="1799789.AX660_13380"/>